<dbReference type="PANTHER" id="PTHR43057">
    <property type="entry name" value="ARSENITE EFFLUX TRANSPORTER"/>
    <property type="match status" value="1"/>
</dbReference>
<comment type="similarity">
    <text evidence="2">Belongs to the arsenical resistance-3 (ACR3) (TC 2.A.59) family.</text>
</comment>
<dbReference type="PANTHER" id="PTHR43057:SF1">
    <property type="entry name" value="ARSENICAL-RESISTANCE PROTEIN 3"/>
    <property type="match status" value="1"/>
</dbReference>
<evidence type="ECO:0000256" key="8">
    <source>
        <dbReference type="SAM" id="Phobius"/>
    </source>
</evidence>
<evidence type="ECO:0000256" key="2">
    <source>
        <dbReference type="ARBA" id="ARBA00010110"/>
    </source>
</evidence>
<keyword evidence="5 8" id="KW-0812">Transmembrane</keyword>
<feature type="transmembrane region" description="Helical" evidence="8">
    <location>
        <begin position="207"/>
        <end position="233"/>
    </location>
</feature>
<dbReference type="GO" id="GO:0005886">
    <property type="term" value="C:plasma membrane"/>
    <property type="evidence" value="ECO:0007669"/>
    <property type="project" value="UniProtKB-SubCell"/>
</dbReference>
<dbReference type="EMBL" id="RBZY01000031">
    <property type="protein sequence ID" value="RWR18397.1"/>
    <property type="molecule type" value="Genomic_DNA"/>
</dbReference>
<keyword evidence="4" id="KW-1003">Cell membrane</keyword>
<dbReference type="InterPro" id="IPR004706">
    <property type="entry name" value="Arsenical-R_Acr3"/>
</dbReference>
<comment type="subcellular location">
    <subcellularLocation>
        <location evidence="1">Cell membrane</location>
        <topology evidence="1">Multi-pass membrane protein</topology>
    </subcellularLocation>
</comment>
<feature type="transmembrane region" description="Helical" evidence="8">
    <location>
        <begin position="80"/>
        <end position="98"/>
    </location>
</feature>
<name>A0A3S3MC88_9MICO</name>
<keyword evidence="7 8" id="KW-0472">Membrane</keyword>
<evidence type="ECO:0000256" key="3">
    <source>
        <dbReference type="ARBA" id="ARBA00022448"/>
    </source>
</evidence>
<dbReference type="GO" id="GO:0015104">
    <property type="term" value="F:antimonite transmembrane transporter activity"/>
    <property type="evidence" value="ECO:0007669"/>
    <property type="project" value="TreeGrafter"/>
</dbReference>
<dbReference type="Pfam" id="PF01758">
    <property type="entry name" value="SBF"/>
    <property type="match status" value="1"/>
</dbReference>
<feature type="transmembrane region" description="Helical" evidence="8">
    <location>
        <begin position="183"/>
        <end position="201"/>
    </location>
</feature>
<dbReference type="OrthoDB" id="3254016at2"/>
<dbReference type="InterPro" id="IPR002657">
    <property type="entry name" value="BilAc:Na_symport/Acr3"/>
</dbReference>
<reference evidence="9 10" key="1">
    <citation type="journal article" date="2018" name="Front. Microbiol.">
        <title>Novel Insights Into Bacterial Dimethylsulfoniopropionate Catabolism in the East China Sea.</title>
        <authorList>
            <person name="Liu J."/>
            <person name="Liu J."/>
            <person name="Zhang S.H."/>
            <person name="Liang J."/>
            <person name="Lin H."/>
            <person name="Song D."/>
            <person name="Yang G.P."/>
            <person name="Todd J.D."/>
            <person name="Zhang X.H."/>
        </authorList>
    </citation>
    <scope>NUCLEOTIDE SEQUENCE [LARGE SCALE GENOMIC DNA]</scope>
    <source>
        <strain evidence="9 10">ZYFD042</strain>
    </source>
</reference>
<organism evidence="9 10">
    <name type="scientific">Microbacterium enclense</name>
    <dbReference type="NCBI Taxonomy" id="993073"/>
    <lineage>
        <taxon>Bacteria</taxon>
        <taxon>Bacillati</taxon>
        <taxon>Actinomycetota</taxon>
        <taxon>Actinomycetes</taxon>
        <taxon>Micrococcales</taxon>
        <taxon>Microbacteriaceae</taxon>
        <taxon>Microbacterium</taxon>
    </lineage>
</organism>
<keyword evidence="6 8" id="KW-1133">Transmembrane helix</keyword>
<evidence type="ECO:0000256" key="4">
    <source>
        <dbReference type="ARBA" id="ARBA00022475"/>
    </source>
</evidence>
<comment type="caution">
    <text evidence="9">The sequence shown here is derived from an EMBL/GenBank/DDBJ whole genome shotgun (WGS) entry which is preliminary data.</text>
</comment>
<dbReference type="InterPro" id="IPR038770">
    <property type="entry name" value="Na+/solute_symporter_sf"/>
</dbReference>
<feature type="transmembrane region" description="Helical" evidence="8">
    <location>
        <begin position="143"/>
        <end position="163"/>
    </location>
</feature>
<dbReference type="GO" id="GO:0015297">
    <property type="term" value="F:antiporter activity"/>
    <property type="evidence" value="ECO:0007669"/>
    <property type="project" value="InterPro"/>
</dbReference>
<dbReference type="Proteomes" id="UP000285970">
    <property type="component" value="Unassembled WGS sequence"/>
</dbReference>
<evidence type="ECO:0000313" key="9">
    <source>
        <dbReference type="EMBL" id="RWR18397.1"/>
    </source>
</evidence>
<evidence type="ECO:0000256" key="1">
    <source>
        <dbReference type="ARBA" id="ARBA00004651"/>
    </source>
</evidence>
<accession>A0A3S3MC88</accession>
<feature type="transmembrane region" description="Helical" evidence="8">
    <location>
        <begin position="110"/>
        <end position="131"/>
    </location>
</feature>
<dbReference type="GO" id="GO:0015105">
    <property type="term" value="F:arsenite transmembrane transporter activity"/>
    <property type="evidence" value="ECO:0007669"/>
    <property type="project" value="TreeGrafter"/>
</dbReference>
<dbReference type="AlphaFoldDB" id="A0A3S3MC88"/>
<proteinExistence type="inferred from homology"/>
<dbReference type="Gene3D" id="1.20.1530.20">
    <property type="match status" value="1"/>
</dbReference>
<evidence type="ECO:0000313" key="10">
    <source>
        <dbReference type="Proteomes" id="UP000285970"/>
    </source>
</evidence>
<evidence type="ECO:0000256" key="7">
    <source>
        <dbReference type="ARBA" id="ARBA00023136"/>
    </source>
</evidence>
<sequence length="306" mass="31976">MAAGGACGILAPATVPVLDALVAPSLVVLLFATFLAVPFGAIARAVRDGRFLAAVLVLNFVLIPVFVFAMSRFIAHDQVLLAGVLLVLLTPCIDYVIVFTRIAGGDAPRLLAVSPLLMLGQLALLPVYLRFMAGPEVLAAIDVGPFAVAFLVFIVLPLTLAALTQRAAVRLKAARAVERTMDAAMVPLLAFTLAVIIGAQIESVRMNVIAVLTVVPVFVAFLVGAPLLGILVARIFGQDTRAARAVVFSGTTRNSLVVLPLALTLPDSFALAPVVVVTQTLIELVGMTALLRIVPRLLPGPAAARL</sequence>
<gene>
    <name evidence="9" type="ORF">D8Y23_09905</name>
</gene>
<evidence type="ECO:0000256" key="5">
    <source>
        <dbReference type="ARBA" id="ARBA00022692"/>
    </source>
</evidence>
<feature type="transmembrane region" description="Helical" evidence="8">
    <location>
        <begin position="51"/>
        <end position="74"/>
    </location>
</feature>
<feature type="transmembrane region" description="Helical" evidence="8">
    <location>
        <begin position="20"/>
        <end position="39"/>
    </location>
</feature>
<evidence type="ECO:0000256" key="6">
    <source>
        <dbReference type="ARBA" id="ARBA00022989"/>
    </source>
</evidence>
<protein>
    <submittedName>
        <fullName evidence="9">Arsenic resistance protein</fullName>
    </submittedName>
</protein>
<keyword evidence="3" id="KW-0813">Transport</keyword>